<dbReference type="GO" id="GO:0005829">
    <property type="term" value="C:cytosol"/>
    <property type="evidence" value="ECO:0007669"/>
    <property type="project" value="TreeGrafter"/>
</dbReference>
<dbReference type="SFLD" id="SFLDG01129">
    <property type="entry name" value="C1.5:_HAD__Beta-PGM__Phosphata"/>
    <property type="match status" value="1"/>
</dbReference>
<dbReference type="GO" id="GO:0008967">
    <property type="term" value="F:phosphoglycolate phosphatase activity"/>
    <property type="evidence" value="ECO:0007669"/>
    <property type="project" value="TreeGrafter"/>
</dbReference>
<sequence>MTAPRTPDSSAGNSADSSTGAPTPARRGVLFDVDGTLIDSSYLHTVAWWHAFNQAGHDVPMHRIHRLIGMGSEQLIDELLPADRDTDEDDAIGAAHGALFSVHWPGLKPTRGATELLRRCTDAGLVVVLASSSNVTEVAAMREALGSDDVLTAVTTATDAEQSKPAPDIFAAALEAGDLRPEHALVVGDARWDVESAGQLGLDAVCVTSGGISETELREAGAVAVYTDPLALLEDFENSPLGRLAAGG</sequence>
<protein>
    <submittedName>
        <fullName evidence="2">Haloacid dehalogenase</fullName>
    </submittedName>
</protein>
<feature type="region of interest" description="Disordered" evidence="1">
    <location>
        <begin position="1"/>
        <end position="26"/>
    </location>
</feature>
<dbReference type="AlphaFoldDB" id="A0A512IAU3"/>
<dbReference type="PANTHER" id="PTHR43434:SF16">
    <property type="entry name" value="BLL8046 PROTEIN"/>
    <property type="match status" value="1"/>
</dbReference>
<dbReference type="Pfam" id="PF00702">
    <property type="entry name" value="Hydrolase"/>
    <property type="match status" value="1"/>
</dbReference>
<dbReference type="GO" id="GO:0006281">
    <property type="term" value="P:DNA repair"/>
    <property type="evidence" value="ECO:0007669"/>
    <property type="project" value="TreeGrafter"/>
</dbReference>
<feature type="compositionally biased region" description="Polar residues" evidence="1">
    <location>
        <begin position="7"/>
        <end position="21"/>
    </location>
</feature>
<proteinExistence type="predicted"/>
<dbReference type="RefSeq" id="WP_084271485.1">
    <property type="nucleotide sequence ID" value="NZ_BJZS01000028.1"/>
</dbReference>
<dbReference type="InterPro" id="IPR006439">
    <property type="entry name" value="HAD-SF_hydro_IA"/>
</dbReference>
<dbReference type="PANTHER" id="PTHR43434">
    <property type="entry name" value="PHOSPHOGLYCOLATE PHOSPHATASE"/>
    <property type="match status" value="1"/>
</dbReference>
<dbReference type="Gene3D" id="1.10.150.240">
    <property type="entry name" value="Putative phosphatase, domain 2"/>
    <property type="match status" value="1"/>
</dbReference>
<dbReference type="SUPFAM" id="SSF56784">
    <property type="entry name" value="HAD-like"/>
    <property type="match status" value="1"/>
</dbReference>
<evidence type="ECO:0000256" key="1">
    <source>
        <dbReference type="SAM" id="MobiDB-lite"/>
    </source>
</evidence>
<evidence type="ECO:0000313" key="2">
    <source>
        <dbReference type="EMBL" id="GEO94822.1"/>
    </source>
</evidence>
<dbReference type="NCBIfam" id="TIGR01509">
    <property type="entry name" value="HAD-SF-IA-v3"/>
    <property type="match status" value="1"/>
</dbReference>
<gene>
    <name evidence="2" type="ORF">KTU01_09450</name>
</gene>
<keyword evidence="3" id="KW-1185">Reference proteome</keyword>
<dbReference type="InterPro" id="IPR050155">
    <property type="entry name" value="HAD-like_hydrolase_sf"/>
</dbReference>
<comment type="caution">
    <text evidence="2">The sequence shown here is derived from an EMBL/GenBank/DDBJ whole genome shotgun (WGS) entry which is preliminary data.</text>
</comment>
<dbReference type="Proteomes" id="UP000321103">
    <property type="component" value="Unassembled WGS sequence"/>
</dbReference>
<accession>A0A512IAU3</accession>
<dbReference type="STRING" id="388357.GCA_001580365_01343"/>
<dbReference type="Gene3D" id="3.40.50.1000">
    <property type="entry name" value="HAD superfamily/HAD-like"/>
    <property type="match status" value="1"/>
</dbReference>
<dbReference type="InterPro" id="IPR023198">
    <property type="entry name" value="PGP-like_dom2"/>
</dbReference>
<dbReference type="SFLD" id="SFLDS00003">
    <property type="entry name" value="Haloacid_Dehalogenase"/>
    <property type="match status" value="1"/>
</dbReference>
<dbReference type="InterPro" id="IPR023214">
    <property type="entry name" value="HAD_sf"/>
</dbReference>
<name>A0A512IAU3_9MICC</name>
<organism evidence="2 3">
    <name type="scientific">Kocuria turfanensis</name>
    <dbReference type="NCBI Taxonomy" id="388357"/>
    <lineage>
        <taxon>Bacteria</taxon>
        <taxon>Bacillati</taxon>
        <taxon>Actinomycetota</taxon>
        <taxon>Actinomycetes</taxon>
        <taxon>Micrococcales</taxon>
        <taxon>Micrococcaceae</taxon>
        <taxon>Kocuria</taxon>
    </lineage>
</organism>
<dbReference type="EMBL" id="BJZS01000028">
    <property type="protein sequence ID" value="GEO94822.1"/>
    <property type="molecule type" value="Genomic_DNA"/>
</dbReference>
<evidence type="ECO:0000313" key="3">
    <source>
        <dbReference type="Proteomes" id="UP000321103"/>
    </source>
</evidence>
<reference evidence="2 3" key="1">
    <citation type="submission" date="2019-07" db="EMBL/GenBank/DDBJ databases">
        <title>Whole genome shotgun sequence of Kocuria turfanensis NBRC 107627.</title>
        <authorList>
            <person name="Hosoyama A."/>
            <person name="Uohara A."/>
            <person name="Ohji S."/>
            <person name="Ichikawa N."/>
        </authorList>
    </citation>
    <scope>NUCLEOTIDE SEQUENCE [LARGE SCALE GENOMIC DNA]</scope>
    <source>
        <strain evidence="2 3">NBRC 107627</strain>
    </source>
</reference>
<dbReference type="InterPro" id="IPR036412">
    <property type="entry name" value="HAD-like_sf"/>
</dbReference>